<comment type="caution">
    <text evidence="1">The sequence shown here is derived from an EMBL/GenBank/DDBJ whole genome shotgun (WGS) entry which is preliminary data.</text>
</comment>
<dbReference type="Proteomes" id="UP000287519">
    <property type="component" value="Unassembled WGS sequence"/>
</dbReference>
<reference evidence="1 2" key="1">
    <citation type="submission" date="2018-11" db="EMBL/GenBank/DDBJ databases">
        <title>Microbial catabolism of amino acid.</title>
        <authorList>
            <person name="Hibi M."/>
            <person name="Ogawa J."/>
        </authorList>
    </citation>
    <scope>NUCLEOTIDE SEQUENCE [LARGE SCALE GENOMIC DNA]</scope>
    <source>
        <strain evidence="1 2">C31-06</strain>
    </source>
</reference>
<dbReference type="RefSeq" id="WP_124395747.1">
    <property type="nucleotide sequence ID" value="NZ_BHYM01000087.1"/>
</dbReference>
<protein>
    <submittedName>
        <fullName evidence="1">Uncharacterized protein</fullName>
    </submittedName>
</protein>
<evidence type="ECO:0000313" key="1">
    <source>
        <dbReference type="EMBL" id="GCE44101.1"/>
    </source>
</evidence>
<organism evidence="1 2">
    <name type="scientific">Rhodococcus wratislaviensis</name>
    <name type="common">Tsukamurella wratislaviensis</name>
    <dbReference type="NCBI Taxonomy" id="44752"/>
    <lineage>
        <taxon>Bacteria</taxon>
        <taxon>Bacillati</taxon>
        <taxon>Actinomycetota</taxon>
        <taxon>Actinomycetes</taxon>
        <taxon>Mycobacteriales</taxon>
        <taxon>Nocardiaceae</taxon>
        <taxon>Rhodococcus</taxon>
    </lineage>
</organism>
<dbReference type="AlphaFoldDB" id="A0A402CKF3"/>
<evidence type="ECO:0000313" key="2">
    <source>
        <dbReference type="Proteomes" id="UP000287519"/>
    </source>
</evidence>
<gene>
    <name evidence="1" type="ORF">Rhow_008399</name>
</gene>
<proteinExistence type="predicted"/>
<sequence length="400" mass="44402">MRKQEDGELCTDECHSPTSERNRFFTGKYMTARDFRADQDYTLEHHRLHNRLLHGWGVACGFGVTTHPSEECRDWVIVGPGVALDCFGRELILRDRTPVRIQMRREAAASADDAHTDEEGADQSASQQLLLCAVYAEEEIEPVPVIYDDCQCEPNRREANRIRETVRLEAHPFADFDPSCWGVPGGGDTRCRDDCDTELPAGAEGCVEPECECGVRVPLALLDLDDAGCLVIDTQGRRRLRPPPENLTHVVHTNWVHGGTMTLDELVELRTLKIRFDRKIAPAEGFATGINSETLLVQHAGESDNLEFVPYDVEHPPQLVDGCRAEYAIDLNFLGGRRRGGLMGSTIYVTLLADMVLDCHGQAVDGNHVAGRLPSGNGAPGGTFRSWFRIQSSYNEESAS</sequence>
<dbReference type="EMBL" id="BHYM01000087">
    <property type="protein sequence ID" value="GCE44101.1"/>
    <property type="molecule type" value="Genomic_DNA"/>
</dbReference>
<keyword evidence="2" id="KW-1185">Reference proteome</keyword>
<name>A0A402CKF3_RHOWR</name>
<accession>A0A402CKF3</accession>
<dbReference type="OrthoDB" id="3983694at2"/>